<organism evidence="1 2">
    <name type="scientific">Candidatus Muproteobacteria bacterium RIFCSPLOWO2_01_FULL_60_18</name>
    <dbReference type="NCBI Taxonomy" id="1817768"/>
    <lineage>
        <taxon>Bacteria</taxon>
        <taxon>Pseudomonadati</taxon>
        <taxon>Pseudomonadota</taxon>
        <taxon>Candidatus Muproteobacteria</taxon>
    </lineage>
</organism>
<comment type="caution">
    <text evidence="1">The sequence shown here is derived from an EMBL/GenBank/DDBJ whole genome shotgun (WGS) entry which is preliminary data.</text>
</comment>
<name>A0A1F6TY16_9PROT</name>
<gene>
    <name evidence="1" type="ORF">A3A87_02330</name>
</gene>
<accession>A0A1F6TY16</accession>
<proteinExistence type="predicted"/>
<dbReference type="AlphaFoldDB" id="A0A1F6TY16"/>
<evidence type="ECO:0000313" key="1">
    <source>
        <dbReference type="EMBL" id="OGI49981.1"/>
    </source>
</evidence>
<protein>
    <submittedName>
        <fullName evidence="1">Uncharacterized protein</fullName>
    </submittedName>
</protein>
<sequence length="85" mass="9484">MSLTINKDWAGWKKITGLSMGATAKILERPADTKRALALLSRKFKDMKGLSAEDLAATAFVRVQPKVVSMLDYRRGFGWTKLVKV</sequence>
<dbReference type="EMBL" id="MFTC01000081">
    <property type="protein sequence ID" value="OGI49981.1"/>
    <property type="molecule type" value="Genomic_DNA"/>
</dbReference>
<evidence type="ECO:0000313" key="2">
    <source>
        <dbReference type="Proteomes" id="UP000179037"/>
    </source>
</evidence>
<reference evidence="1 2" key="1">
    <citation type="journal article" date="2016" name="Nat. Commun.">
        <title>Thousands of microbial genomes shed light on interconnected biogeochemical processes in an aquifer system.</title>
        <authorList>
            <person name="Anantharaman K."/>
            <person name="Brown C.T."/>
            <person name="Hug L.A."/>
            <person name="Sharon I."/>
            <person name="Castelle C.J."/>
            <person name="Probst A.J."/>
            <person name="Thomas B.C."/>
            <person name="Singh A."/>
            <person name="Wilkins M.J."/>
            <person name="Karaoz U."/>
            <person name="Brodie E.L."/>
            <person name="Williams K.H."/>
            <person name="Hubbard S.S."/>
            <person name="Banfield J.F."/>
        </authorList>
    </citation>
    <scope>NUCLEOTIDE SEQUENCE [LARGE SCALE GENOMIC DNA]</scope>
</reference>
<dbReference type="Proteomes" id="UP000179037">
    <property type="component" value="Unassembled WGS sequence"/>
</dbReference>